<name>A0A0N7MX06_9BACT</name>
<dbReference type="RefSeq" id="WP_092348831.1">
    <property type="nucleotide sequence ID" value="NZ_CZVW01000007.1"/>
</dbReference>
<dbReference type="PANTHER" id="PTHR33406">
    <property type="entry name" value="MEMBRANE PROTEIN MJ1562-RELATED"/>
    <property type="match status" value="1"/>
</dbReference>
<protein>
    <recommendedName>
        <fullName evidence="7">SSD domain-containing protein</fullName>
    </recommendedName>
</protein>
<feature type="transmembrane region" description="Helical" evidence="6">
    <location>
        <begin position="636"/>
        <end position="656"/>
    </location>
</feature>
<feature type="transmembrane region" description="Helical" evidence="6">
    <location>
        <begin position="710"/>
        <end position="736"/>
    </location>
</feature>
<feature type="transmembrane region" description="Helical" evidence="6">
    <location>
        <begin position="391"/>
        <end position="409"/>
    </location>
</feature>
<feature type="transmembrane region" description="Helical" evidence="6">
    <location>
        <begin position="610"/>
        <end position="630"/>
    </location>
</feature>
<gene>
    <name evidence="8" type="ORF">JGI23_00788</name>
</gene>
<dbReference type="EMBL" id="CZVW01000007">
    <property type="protein sequence ID" value="CUT00107.1"/>
    <property type="molecule type" value="Genomic_DNA"/>
</dbReference>
<dbReference type="Pfam" id="PF03176">
    <property type="entry name" value="MMPL"/>
    <property type="match status" value="2"/>
</dbReference>
<feature type="transmembrane region" description="Helical" evidence="6">
    <location>
        <begin position="210"/>
        <end position="227"/>
    </location>
</feature>
<feature type="transmembrane region" description="Helical" evidence="6">
    <location>
        <begin position="336"/>
        <end position="360"/>
    </location>
</feature>
<feature type="transmembrane region" description="Helical" evidence="6">
    <location>
        <begin position="260"/>
        <end position="281"/>
    </location>
</feature>
<dbReference type="Proteomes" id="UP000199197">
    <property type="component" value="Unassembled WGS sequence"/>
</dbReference>
<evidence type="ECO:0000256" key="1">
    <source>
        <dbReference type="ARBA" id="ARBA00004651"/>
    </source>
</evidence>
<keyword evidence="4 6" id="KW-1133">Transmembrane helix</keyword>
<evidence type="ECO:0000256" key="5">
    <source>
        <dbReference type="ARBA" id="ARBA00023136"/>
    </source>
</evidence>
<dbReference type="PROSITE" id="PS50156">
    <property type="entry name" value="SSD"/>
    <property type="match status" value="2"/>
</dbReference>
<keyword evidence="9" id="KW-1185">Reference proteome</keyword>
<dbReference type="AlphaFoldDB" id="A0A0N7MX06"/>
<dbReference type="InterPro" id="IPR000731">
    <property type="entry name" value="SSD"/>
</dbReference>
<feature type="transmembrane region" description="Helical" evidence="6">
    <location>
        <begin position="234"/>
        <end position="254"/>
    </location>
</feature>
<feature type="domain" description="SSD" evidence="7">
    <location>
        <begin position="237"/>
        <end position="359"/>
    </location>
</feature>
<evidence type="ECO:0000256" key="3">
    <source>
        <dbReference type="ARBA" id="ARBA00022692"/>
    </source>
</evidence>
<evidence type="ECO:0000256" key="6">
    <source>
        <dbReference type="SAM" id="Phobius"/>
    </source>
</evidence>
<dbReference type="Gene3D" id="1.20.1640.10">
    <property type="entry name" value="Multidrug efflux transporter AcrB transmembrane domain"/>
    <property type="match status" value="2"/>
</dbReference>
<dbReference type="GO" id="GO:0005886">
    <property type="term" value="C:plasma membrane"/>
    <property type="evidence" value="ECO:0007669"/>
    <property type="project" value="UniProtKB-SubCell"/>
</dbReference>
<evidence type="ECO:0000313" key="8">
    <source>
        <dbReference type="EMBL" id="CUT00107.1"/>
    </source>
</evidence>
<evidence type="ECO:0000256" key="4">
    <source>
        <dbReference type="ARBA" id="ARBA00022989"/>
    </source>
</evidence>
<feature type="domain" description="SSD" evidence="7">
    <location>
        <begin position="609"/>
        <end position="735"/>
    </location>
</feature>
<dbReference type="InterPro" id="IPR001036">
    <property type="entry name" value="Acrflvin-R"/>
</dbReference>
<feature type="transmembrane region" description="Helical" evidence="6">
    <location>
        <begin position="585"/>
        <end position="603"/>
    </location>
</feature>
<dbReference type="GO" id="GO:0022857">
    <property type="term" value="F:transmembrane transporter activity"/>
    <property type="evidence" value="ECO:0007669"/>
    <property type="project" value="InterPro"/>
</dbReference>
<sequence>MGKFANFVIKYRWMLISLILILTLLFAYSIKNLKINSDFVSYLPESDEAVKLSKYIGNKYGGNLTAIVAIESDDVFKYETLKAIYNLTEKLRYVDGVSYVMSLTNAIDIKGTDEGIEIGKLISEVPTDKQSLRELKKYVLSKDLYKNLVSKDGKVTLIMCRLSDGVDKVKVAREIKKVVDAENLKEKVYFGGLPFQMIDMNEMIIDDLKILTPLVGLVIVIILFLSFKNIRGVVIPFLAVALSVVWTFGTMAILKIPLTIISNTIPVILTAIGSAYGIHIVNKFREDIGILDVKERSKVALSEVGLAVFLAGITTMAGFMSFVFGSYLIMIKEFGIFTSVGVLYALVISLTLLPSILSFLKWEGKTDRVSKKKTNNEFQFKIVKAVSKARYVILILTFVFVLASVIGIFKINREVSILEYFKPQTNVRATEEMLKKNFGGSLPLYILVKGDIQSPEVLKEMKKVEEFLKAMPNVHNPQSIVDIIEEMNYVMGEGKKIPDTREKVSNLMFLVEGEEIFSQLVSPDKDEALIQAMVTYESSTKISKIVEQIEKYFNSANNKGFVEFKQTGMPLIYKHLDDAIIRSQIQSLIFSLIFVFAIMVVLLKSFWGGLIGIVPVSLTIVVIYGFMGYYGIPLDIATVLIAGVSLGMGIDYSIHFMNRLKVELKESDSFEMAISKVLGTTGIAILINVLSVALGFFVLVFASVIPLQRFGIMILLTMFLSGGATLILMPTIILIFKPKFLEKLKAEKIEREVFAEINQK</sequence>
<dbReference type="PRINTS" id="PR00702">
    <property type="entry name" value="ACRIFLAVINRP"/>
</dbReference>
<keyword evidence="5 6" id="KW-0472">Membrane</keyword>
<feature type="transmembrane region" description="Helical" evidence="6">
    <location>
        <begin position="677"/>
        <end position="704"/>
    </location>
</feature>
<dbReference type="InterPro" id="IPR050545">
    <property type="entry name" value="Mycobact_MmpL"/>
</dbReference>
<evidence type="ECO:0000313" key="9">
    <source>
        <dbReference type="Proteomes" id="UP000199197"/>
    </source>
</evidence>
<dbReference type="PANTHER" id="PTHR33406:SF13">
    <property type="entry name" value="MEMBRANE PROTEIN YDFJ"/>
    <property type="match status" value="1"/>
</dbReference>
<dbReference type="OrthoDB" id="9803781at2"/>
<proteinExistence type="predicted"/>
<reference evidence="9" key="1">
    <citation type="submission" date="2015-11" db="EMBL/GenBank/DDBJ databases">
        <authorList>
            <person name="Varghese N."/>
        </authorList>
    </citation>
    <scope>NUCLEOTIDE SEQUENCE [LARGE SCALE GENOMIC DNA]</scope>
    <source>
        <strain evidence="9">JGI-23</strain>
    </source>
</reference>
<organism evidence="8 9">
    <name type="scientific">Candidatus Chryseopegocella kryptomonas</name>
    <dbReference type="NCBI Taxonomy" id="1633643"/>
    <lineage>
        <taxon>Bacteria</taxon>
        <taxon>Pseudomonadati</taxon>
        <taxon>Candidatus Kryptoniota</taxon>
        <taxon>Candidatus Chryseopegocella</taxon>
    </lineage>
</organism>
<accession>A0A0N7MX06</accession>
<dbReference type="SUPFAM" id="SSF82866">
    <property type="entry name" value="Multidrug efflux transporter AcrB transmembrane domain"/>
    <property type="match status" value="2"/>
</dbReference>
<feature type="transmembrane region" description="Helical" evidence="6">
    <location>
        <begin position="304"/>
        <end position="330"/>
    </location>
</feature>
<evidence type="ECO:0000256" key="2">
    <source>
        <dbReference type="ARBA" id="ARBA00022475"/>
    </source>
</evidence>
<comment type="subcellular location">
    <subcellularLocation>
        <location evidence="1">Cell membrane</location>
        <topology evidence="1">Multi-pass membrane protein</topology>
    </subcellularLocation>
</comment>
<keyword evidence="2" id="KW-1003">Cell membrane</keyword>
<keyword evidence="3 6" id="KW-0812">Transmembrane</keyword>
<evidence type="ECO:0000259" key="7">
    <source>
        <dbReference type="PROSITE" id="PS50156"/>
    </source>
</evidence>
<dbReference type="InterPro" id="IPR004869">
    <property type="entry name" value="MMPL_dom"/>
</dbReference>